<dbReference type="AlphaFoldDB" id="A0A645C6G2"/>
<accession>A0A645C6G2</accession>
<reference evidence="1" key="1">
    <citation type="submission" date="2019-08" db="EMBL/GenBank/DDBJ databases">
        <authorList>
            <person name="Kucharzyk K."/>
            <person name="Murdoch R.W."/>
            <person name="Higgins S."/>
            <person name="Loffler F."/>
        </authorList>
    </citation>
    <scope>NUCLEOTIDE SEQUENCE</scope>
</reference>
<evidence type="ECO:0000313" key="1">
    <source>
        <dbReference type="EMBL" id="MPM72747.1"/>
    </source>
</evidence>
<sequence length="133" mass="15386">MVSQLFGQGLMGFIVFCDHQQTRGVLIDPMDNARTDHAIDRRQVRQMIQQRVHQRAVLVSRRRVNHQPHRLVDNGQILILIDNLQGNVLGLNFQLHGRRQFKLHFIARFELMGGFDPAGIDQQPVILNQALYL</sequence>
<gene>
    <name evidence="1" type="ORF">SDC9_119723</name>
</gene>
<comment type="caution">
    <text evidence="1">The sequence shown here is derived from an EMBL/GenBank/DDBJ whole genome shotgun (WGS) entry which is preliminary data.</text>
</comment>
<dbReference type="EMBL" id="VSSQ01024928">
    <property type="protein sequence ID" value="MPM72747.1"/>
    <property type="molecule type" value="Genomic_DNA"/>
</dbReference>
<protein>
    <submittedName>
        <fullName evidence="1">Uncharacterized protein</fullName>
    </submittedName>
</protein>
<name>A0A645C6G2_9ZZZZ</name>
<organism evidence="1">
    <name type="scientific">bioreactor metagenome</name>
    <dbReference type="NCBI Taxonomy" id="1076179"/>
    <lineage>
        <taxon>unclassified sequences</taxon>
        <taxon>metagenomes</taxon>
        <taxon>ecological metagenomes</taxon>
    </lineage>
</organism>
<proteinExistence type="predicted"/>